<proteinExistence type="predicted"/>
<dbReference type="PANTHER" id="PTHR14136:SF17">
    <property type="entry name" value="BTB_POZ DOMAIN-CONTAINING PROTEIN KCTD9"/>
    <property type="match status" value="1"/>
</dbReference>
<accession>A0ABP0NPB7</accession>
<dbReference type="PANTHER" id="PTHR14136">
    <property type="entry name" value="BTB_POZ DOMAIN-CONTAINING PROTEIN KCTD9"/>
    <property type="match status" value="1"/>
</dbReference>
<organism evidence="3 4">
    <name type="scientific">Durusdinium trenchii</name>
    <dbReference type="NCBI Taxonomy" id="1381693"/>
    <lineage>
        <taxon>Eukaryota</taxon>
        <taxon>Sar</taxon>
        <taxon>Alveolata</taxon>
        <taxon>Dinophyceae</taxon>
        <taxon>Suessiales</taxon>
        <taxon>Symbiodiniaceae</taxon>
        <taxon>Durusdinium</taxon>
    </lineage>
</organism>
<evidence type="ECO:0000256" key="1">
    <source>
        <dbReference type="SAM" id="MobiDB-lite"/>
    </source>
</evidence>
<keyword evidence="2" id="KW-0472">Membrane</keyword>
<dbReference type="SUPFAM" id="SSF141571">
    <property type="entry name" value="Pentapeptide repeat-like"/>
    <property type="match status" value="1"/>
</dbReference>
<protein>
    <submittedName>
        <fullName evidence="3">Uncharacterized protein in mobD 3'region</fullName>
    </submittedName>
</protein>
<dbReference type="InterPro" id="IPR001646">
    <property type="entry name" value="5peptide_repeat"/>
</dbReference>
<comment type="caution">
    <text evidence="3">The sequence shown here is derived from an EMBL/GenBank/DDBJ whole genome shotgun (WGS) entry which is preliminary data.</text>
</comment>
<gene>
    <name evidence="3" type="ORF">SCF082_LOCUS33428</name>
</gene>
<keyword evidence="4" id="KW-1185">Reference proteome</keyword>
<keyword evidence="2" id="KW-1133">Transmembrane helix</keyword>
<feature type="transmembrane region" description="Helical" evidence="2">
    <location>
        <begin position="638"/>
        <end position="658"/>
    </location>
</feature>
<feature type="region of interest" description="Disordered" evidence="1">
    <location>
        <begin position="406"/>
        <end position="427"/>
    </location>
</feature>
<keyword evidence="2" id="KW-0812">Transmembrane</keyword>
<dbReference type="Pfam" id="PF00805">
    <property type="entry name" value="Pentapeptide"/>
    <property type="match status" value="3"/>
</dbReference>
<sequence length="662" mass="74117">MGEPGEGSSVGSAMSPLAKWKDHLHRRIEDQGKGLKAQKKYLQIDDELFEDVCRGIDAREACHWLERFRLVRSHSTDETKPSLEIQTPFEEEIPPEELAKLEEQLALFDMTHHSFRISANEDWLEFVKEYQEEAAQLESKPNGEAFREKSRGWVSSRSSRCLPFDFENAQLQGADLRGIQLQGANLRCAKLQGADLRGACLQGANLTKAELQAADLRGAQLQGATLHDARLASATLVRAKLQGVWFMHADLSGSDLTGADLSGAYLAGAKWKKGEAPKCKDIKCKPVASKVCSEESKKDYDGLKAPLQYLCSSCFGYDLGDRPGEWNRLPCESGCSPASLGGSSPRNVTRRWSTSDWPEALVRTLLDATASLQSKIVEEMLRKDGSFEKEFQKIVDLGQASIEKRERELGRDKRDEERKRSKLKDEMEQMETLKKAWDDLQSFADAKTPEKQKQLIDAVGSFILLLRHIEGLEAHPLVIELTDAHLQSATRYTPWTPGFLKALVHTAPEQMASDLRELEEILGFIDKLQGTVSVNKWDDAVDDFLCMLRLEPRLLGERSRHVFGAIWKDKKLRHCIGVGKAFQEVTQPNDPPAYVIHMVKDAVQMVKNNAPAWKMALKQEIAAIHDFKARQKDIQQCIIHGAFFLVSALLSGGIAGCVSKHS</sequence>
<dbReference type="Proteomes" id="UP001642464">
    <property type="component" value="Unassembled WGS sequence"/>
</dbReference>
<evidence type="ECO:0000256" key="2">
    <source>
        <dbReference type="SAM" id="Phobius"/>
    </source>
</evidence>
<evidence type="ECO:0000313" key="4">
    <source>
        <dbReference type="Proteomes" id="UP001642464"/>
    </source>
</evidence>
<name>A0ABP0NPB7_9DINO</name>
<reference evidence="3 4" key="1">
    <citation type="submission" date="2024-02" db="EMBL/GenBank/DDBJ databases">
        <authorList>
            <person name="Chen Y."/>
            <person name="Shah S."/>
            <person name="Dougan E. K."/>
            <person name="Thang M."/>
            <person name="Chan C."/>
        </authorList>
    </citation>
    <scope>NUCLEOTIDE SEQUENCE [LARGE SCALE GENOMIC DNA]</scope>
</reference>
<dbReference type="Gene3D" id="2.160.20.80">
    <property type="entry name" value="E3 ubiquitin-protein ligase SopA"/>
    <property type="match status" value="1"/>
</dbReference>
<dbReference type="EMBL" id="CAXAMM010029746">
    <property type="protein sequence ID" value="CAK9065238.1"/>
    <property type="molecule type" value="Genomic_DNA"/>
</dbReference>
<dbReference type="InterPro" id="IPR051082">
    <property type="entry name" value="Pentapeptide-BTB/POZ_domain"/>
</dbReference>
<evidence type="ECO:0000313" key="3">
    <source>
        <dbReference type="EMBL" id="CAK9065238.1"/>
    </source>
</evidence>